<dbReference type="PANTHER" id="PTHR32467">
    <property type="entry name" value="AP2-LIKE ETHYLENE-RESPONSIVE TRANSCRIPTION FACTOR"/>
    <property type="match status" value="1"/>
</dbReference>
<protein>
    <recommendedName>
        <fullName evidence="7">AP2/ERF domain-containing protein</fullName>
    </recommendedName>
</protein>
<dbReference type="Gene3D" id="3.30.730.10">
    <property type="entry name" value="AP2/ERF domain"/>
    <property type="match status" value="1"/>
</dbReference>
<name>A0AAW1PQT5_9CHLO</name>
<evidence type="ECO:0000256" key="2">
    <source>
        <dbReference type="ARBA" id="ARBA00023015"/>
    </source>
</evidence>
<feature type="region of interest" description="Disordered" evidence="6">
    <location>
        <begin position="369"/>
        <end position="395"/>
    </location>
</feature>
<keyword evidence="4" id="KW-0804">Transcription</keyword>
<feature type="compositionally biased region" description="Polar residues" evidence="6">
    <location>
        <begin position="42"/>
        <end position="56"/>
    </location>
</feature>
<sequence>MEVLDAECPSLAMASSGAHSPGSSNRSTSSELSLTPEASVDADTTPSPATPRSSKSSKAEEQSVAKRRSGPRSKTSEWLGVTKYKRTGKWECHVWCSEATLPSKAARTASGDAKSSRKVKRGCQLHVGSFFAAEDAARGYDRAAYKLRGDKASLNFPDTDYSQDWFYKAFNQLDSRSYVCRLRQWAQEVNGPDDSESLRSRSHSWPVAGSPQKHLQQQQQLQLPQPSNTNRQHTGSSSLASAEDTEIEGLLPTRRSSRQGKRRRLPPGWTYGEVSSDHDVELSSDEEGTATPAVNNYKSPVPRWGTKAPTTHPAVKAEPLTQQPLTSLIGAQQGNELLWQQQRPASAATPRGDDAAAGIAEAAPVEARSDSGEFSEANEHFTPPSTSTAASAGTSSSGNYLLDIAKCAMETPTLLGGLLALSASPNAAAKRVPVSGSAQATPLQAPATLKLPATTSKLHPTTPASTQPVHYHMPLNQL</sequence>
<keyword evidence="9" id="KW-1185">Reference proteome</keyword>
<evidence type="ECO:0000256" key="3">
    <source>
        <dbReference type="ARBA" id="ARBA00023125"/>
    </source>
</evidence>
<dbReference type="SMART" id="SM00380">
    <property type="entry name" value="AP2"/>
    <property type="match status" value="1"/>
</dbReference>
<evidence type="ECO:0000313" key="9">
    <source>
        <dbReference type="Proteomes" id="UP001465755"/>
    </source>
</evidence>
<dbReference type="AlphaFoldDB" id="A0AAW1PQT5"/>
<feature type="compositionally biased region" description="Low complexity" evidence="6">
    <location>
        <begin position="23"/>
        <end position="35"/>
    </location>
</feature>
<evidence type="ECO:0000256" key="6">
    <source>
        <dbReference type="SAM" id="MobiDB-lite"/>
    </source>
</evidence>
<feature type="compositionally biased region" description="Basic residues" evidence="6">
    <location>
        <begin position="255"/>
        <end position="265"/>
    </location>
</feature>
<feature type="compositionally biased region" description="Low complexity" evidence="6">
    <location>
        <begin position="211"/>
        <end position="226"/>
    </location>
</feature>
<dbReference type="SUPFAM" id="SSF54171">
    <property type="entry name" value="DNA-binding domain"/>
    <property type="match status" value="1"/>
</dbReference>
<feature type="region of interest" description="Disordered" evidence="6">
    <location>
        <begin position="190"/>
        <end position="303"/>
    </location>
</feature>
<comment type="subcellular location">
    <subcellularLocation>
        <location evidence="1">Nucleus</location>
    </subcellularLocation>
</comment>
<dbReference type="GO" id="GO:0003677">
    <property type="term" value="F:DNA binding"/>
    <property type="evidence" value="ECO:0007669"/>
    <property type="project" value="UniProtKB-KW"/>
</dbReference>
<feature type="compositionally biased region" description="Low complexity" evidence="6">
    <location>
        <begin position="385"/>
        <end position="395"/>
    </location>
</feature>
<feature type="region of interest" description="Disordered" evidence="6">
    <location>
        <begin position="1"/>
        <end position="75"/>
    </location>
</feature>
<evidence type="ECO:0000256" key="4">
    <source>
        <dbReference type="ARBA" id="ARBA00023163"/>
    </source>
</evidence>
<feature type="domain" description="AP2/ERF" evidence="7">
    <location>
        <begin position="77"/>
        <end position="157"/>
    </location>
</feature>
<accession>A0AAW1PQT5</accession>
<reference evidence="8 9" key="1">
    <citation type="journal article" date="2024" name="Nat. Commun.">
        <title>Phylogenomics reveals the evolutionary origins of lichenization in chlorophyte algae.</title>
        <authorList>
            <person name="Puginier C."/>
            <person name="Libourel C."/>
            <person name="Otte J."/>
            <person name="Skaloud P."/>
            <person name="Haon M."/>
            <person name="Grisel S."/>
            <person name="Petersen M."/>
            <person name="Berrin J.G."/>
            <person name="Delaux P.M."/>
            <person name="Dal Grande F."/>
            <person name="Keller J."/>
        </authorList>
    </citation>
    <scope>NUCLEOTIDE SEQUENCE [LARGE SCALE GENOMIC DNA]</scope>
    <source>
        <strain evidence="8 9">SAG 2036</strain>
    </source>
</reference>
<dbReference type="InterPro" id="IPR001471">
    <property type="entry name" value="AP2/ERF_dom"/>
</dbReference>
<keyword evidence="5" id="KW-0539">Nucleus</keyword>
<comment type="caution">
    <text evidence="8">The sequence shown here is derived from an EMBL/GenBank/DDBJ whole genome shotgun (WGS) entry which is preliminary data.</text>
</comment>
<dbReference type="GO" id="GO:0003700">
    <property type="term" value="F:DNA-binding transcription factor activity"/>
    <property type="evidence" value="ECO:0007669"/>
    <property type="project" value="InterPro"/>
</dbReference>
<dbReference type="InterPro" id="IPR036955">
    <property type="entry name" value="AP2/ERF_dom_sf"/>
</dbReference>
<dbReference type="InterPro" id="IPR016177">
    <property type="entry name" value="DNA-bd_dom_sf"/>
</dbReference>
<keyword evidence="2" id="KW-0805">Transcription regulation</keyword>
<evidence type="ECO:0000313" key="8">
    <source>
        <dbReference type="EMBL" id="KAK9812358.1"/>
    </source>
</evidence>
<organism evidence="8 9">
    <name type="scientific">Symbiochloris irregularis</name>
    <dbReference type="NCBI Taxonomy" id="706552"/>
    <lineage>
        <taxon>Eukaryota</taxon>
        <taxon>Viridiplantae</taxon>
        <taxon>Chlorophyta</taxon>
        <taxon>core chlorophytes</taxon>
        <taxon>Trebouxiophyceae</taxon>
        <taxon>Trebouxiales</taxon>
        <taxon>Trebouxiaceae</taxon>
        <taxon>Symbiochloris</taxon>
    </lineage>
</organism>
<dbReference type="GO" id="GO:0005634">
    <property type="term" value="C:nucleus"/>
    <property type="evidence" value="ECO:0007669"/>
    <property type="project" value="UniProtKB-SubCell"/>
</dbReference>
<dbReference type="EMBL" id="JALJOQ010000007">
    <property type="protein sequence ID" value="KAK9812358.1"/>
    <property type="molecule type" value="Genomic_DNA"/>
</dbReference>
<evidence type="ECO:0000256" key="5">
    <source>
        <dbReference type="ARBA" id="ARBA00023242"/>
    </source>
</evidence>
<evidence type="ECO:0000259" key="7">
    <source>
        <dbReference type="PROSITE" id="PS51032"/>
    </source>
</evidence>
<proteinExistence type="predicted"/>
<gene>
    <name evidence="8" type="ORF">WJX73_005003</name>
</gene>
<keyword evidence="3" id="KW-0238">DNA-binding</keyword>
<feature type="compositionally biased region" description="Polar residues" evidence="6">
    <location>
        <begin position="227"/>
        <end position="240"/>
    </location>
</feature>
<dbReference type="Proteomes" id="UP001465755">
    <property type="component" value="Unassembled WGS sequence"/>
</dbReference>
<dbReference type="PANTHER" id="PTHR32467:SF90">
    <property type="entry name" value="AP2-LIKE ETHYLENE-RESPONSIVE TRANSCRIPTION FACTOR AIL1"/>
    <property type="match status" value="1"/>
</dbReference>
<evidence type="ECO:0000256" key="1">
    <source>
        <dbReference type="ARBA" id="ARBA00004123"/>
    </source>
</evidence>
<dbReference type="PROSITE" id="PS51032">
    <property type="entry name" value="AP2_ERF"/>
    <property type="match status" value="1"/>
</dbReference>